<gene>
    <name evidence="1" type="ORF">QYE76_014926</name>
</gene>
<proteinExistence type="predicted"/>
<name>A0AAD8U5M5_LOLMU</name>
<dbReference type="InterPro" id="IPR032675">
    <property type="entry name" value="LRR_dom_sf"/>
</dbReference>
<organism evidence="1 2">
    <name type="scientific">Lolium multiflorum</name>
    <name type="common">Italian ryegrass</name>
    <name type="synonym">Lolium perenne subsp. multiflorum</name>
    <dbReference type="NCBI Taxonomy" id="4521"/>
    <lineage>
        <taxon>Eukaryota</taxon>
        <taxon>Viridiplantae</taxon>
        <taxon>Streptophyta</taxon>
        <taxon>Embryophyta</taxon>
        <taxon>Tracheophyta</taxon>
        <taxon>Spermatophyta</taxon>
        <taxon>Magnoliopsida</taxon>
        <taxon>Liliopsida</taxon>
        <taxon>Poales</taxon>
        <taxon>Poaceae</taxon>
        <taxon>BOP clade</taxon>
        <taxon>Pooideae</taxon>
        <taxon>Poodae</taxon>
        <taxon>Poeae</taxon>
        <taxon>Poeae Chloroplast Group 2 (Poeae type)</taxon>
        <taxon>Loliodinae</taxon>
        <taxon>Loliinae</taxon>
        <taxon>Lolium</taxon>
    </lineage>
</organism>
<dbReference type="PANTHER" id="PTHR34709:SF21">
    <property type="entry name" value="FBD DOMAIN-CONTAINING PROTEIN"/>
    <property type="match status" value="1"/>
</dbReference>
<sequence length="634" mass="70267">MGLTDLTFRGLKPSRIQALFRRFAASPQVSTLDIDISSGHTIADANSLLRAAAQLSPSPGQLCLTFQESYPYLGYSDCIHLPCFHGTSSIEIHSLHFDVRPPQTGEFTALESLSVAGKVLNLGSLLNRCPCLRVLSLSYPEMHPIPITLPPALEIPKLEKLYLSGKFANLCSVLNSCQRLRMLCVTQTKFGTIRPPPSGECPMLEKLSISGKITDLDTLLNQCPGLRVLDITLRGMRLSSIKAELTVLEMAGQRGLMLPTLGIEIPWRDDITPRQFAYLLRIVARISPRELVFTDSLEGCNPARDKKIKVNVPSSEFSRLERLSLSTLCRIADIGTLVARCPCLRVLRAATTSGKVMLHSSSLQKLDLNTNCDTEFHNINIATPVLKELNMAFRAAGDIGVSISAPVLENVSWQRSYTGPALVFGFWRLGSLRIQTIQRSNDVKTKGMPSLMQLLPPFHVLCLHLSVQKLLDTELNFADEVEKLPVTNFSVLEINIQPAWHVYGALMLRLLRMHRVCASTKILKVVMPRWSMKEACLQNCPCDKPKKWRSQSIFSTCLEEVEIHGFNGQDHEYDFIRIILACSPKLGRVSVEPSDAFKGCTTVLSNISMDNPSVKFYSSNCLVTLASGAMLLDG</sequence>
<protein>
    <submittedName>
        <fullName evidence="1">Uncharacterized protein</fullName>
    </submittedName>
</protein>
<dbReference type="Proteomes" id="UP001231189">
    <property type="component" value="Unassembled WGS sequence"/>
</dbReference>
<evidence type="ECO:0000313" key="2">
    <source>
        <dbReference type="Proteomes" id="UP001231189"/>
    </source>
</evidence>
<evidence type="ECO:0000313" key="1">
    <source>
        <dbReference type="EMBL" id="KAK1698229.1"/>
    </source>
</evidence>
<keyword evidence="2" id="KW-1185">Reference proteome</keyword>
<reference evidence="1" key="1">
    <citation type="submission" date="2023-07" db="EMBL/GenBank/DDBJ databases">
        <title>A chromosome-level genome assembly of Lolium multiflorum.</title>
        <authorList>
            <person name="Chen Y."/>
            <person name="Copetti D."/>
            <person name="Kolliker R."/>
            <person name="Studer B."/>
        </authorList>
    </citation>
    <scope>NUCLEOTIDE SEQUENCE</scope>
    <source>
        <strain evidence="1">02402/16</strain>
        <tissue evidence="1">Leaf</tissue>
    </source>
</reference>
<comment type="caution">
    <text evidence="1">The sequence shown here is derived from an EMBL/GenBank/DDBJ whole genome shotgun (WGS) entry which is preliminary data.</text>
</comment>
<dbReference type="InterPro" id="IPR055312">
    <property type="entry name" value="FBL15-like"/>
</dbReference>
<dbReference type="AlphaFoldDB" id="A0AAD8U5M5"/>
<accession>A0AAD8U5M5</accession>
<dbReference type="SUPFAM" id="SSF52058">
    <property type="entry name" value="L domain-like"/>
    <property type="match status" value="1"/>
</dbReference>
<dbReference type="Gene3D" id="3.80.10.10">
    <property type="entry name" value="Ribonuclease Inhibitor"/>
    <property type="match status" value="2"/>
</dbReference>
<dbReference type="EMBL" id="JAUUTY010000001">
    <property type="protein sequence ID" value="KAK1698229.1"/>
    <property type="molecule type" value="Genomic_DNA"/>
</dbReference>
<dbReference type="PANTHER" id="PTHR34709">
    <property type="entry name" value="OS10G0396666 PROTEIN"/>
    <property type="match status" value="1"/>
</dbReference>